<evidence type="ECO:0000313" key="14">
    <source>
        <dbReference type="Proteomes" id="UP001054945"/>
    </source>
</evidence>
<evidence type="ECO:0000256" key="8">
    <source>
        <dbReference type="ARBA" id="ARBA00023264"/>
    </source>
</evidence>
<sequence>MCIDVGHVDFLEKAKAEGDYLIVGLHTDPVVNRYKGSNYPIMNLHERVLSYVNEVVIGAPYAVTADLMEHFKVDIVCHGQTFVMSDVNGADPYEEPKKQNKFKQLDSENDVTTQKIVERIIQQDWNMKKETD</sequence>
<feature type="domain" description="Cytidyltransferase-like" evidence="12">
    <location>
        <begin position="5"/>
        <end position="102"/>
    </location>
</feature>
<proteinExistence type="inferred from homology"/>
<keyword evidence="7" id="KW-0594">Phospholipid biosynthesis</keyword>
<accession>A0AAV4Q5Z9</accession>
<keyword evidence="3" id="KW-0444">Lipid biosynthesis</keyword>
<dbReference type="AlphaFoldDB" id="A0AAV4Q5Z9"/>
<evidence type="ECO:0000256" key="3">
    <source>
        <dbReference type="ARBA" id="ARBA00022516"/>
    </source>
</evidence>
<dbReference type="EC" id="2.7.7.14" evidence="10"/>
<dbReference type="EMBL" id="BPLR01005624">
    <property type="protein sequence ID" value="GIY03816.1"/>
    <property type="molecule type" value="Genomic_DNA"/>
</dbReference>
<comment type="pathway">
    <text evidence="1">Lipid metabolism.</text>
</comment>
<evidence type="ECO:0000256" key="1">
    <source>
        <dbReference type="ARBA" id="ARBA00005189"/>
    </source>
</evidence>
<dbReference type="InterPro" id="IPR004821">
    <property type="entry name" value="Cyt_trans-like"/>
</dbReference>
<dbReference type="InterPro" id="IPR044608">
    <property type="entry name" value="Ect1/PCYT2"/>
</dbReference>
<evidence type="ECO:0000256" key="11">
    <source>
        <dbReference type="ARBA" id="ARBA00031473"/>
    </source>
</evidence>
<dbReference type="SUPFAM" id="SSF52374">
    <property type="entry name" value="Nucleotidylyl transferase"/>
    <property type="match status" value="1"/>
</dbReference>
<evidence type="ECO:0000259" key="12">
    <source>
        <dbReference type="Pfam" id="PF01467"/>
    </source>
</evidence>
<gene>
    <name evidence="13" type="primary">PCYT2</name>
    <name evidence="13" type="ORF">CEXT_230201</name>
</gene>
<keyword evidence="14" id="KW-1185">Reference proteome</keyword>
<keyword evidence="8" id="KW-1208">Phospholipid metabolism</keyword>
<keyword evidence="5 13" id="KW-0548">Nucleotidyltransferase</keyword>
<name>A0AAV4Q5Z9_CAEEX</name>
<dbReference type="GO" id="GO:0004306">
    <property type="term" value="F:ethanolamine-phosphate cytidylyltransferase activity"/>
    <property type="evidence" value="ECO:0007669"/>
    <property type="project" value="UniProtKB-EC"/>
</dbReference>
<dbReference type="NCBIfam" id="TIGR00125">
    <property type="entry name" value="cyt_tran_rel"/>
    <property type="match status" value="1"/>
</dbReference>
<dbReference type="InterPro" id="IPR014729">
    <property type="entry name" value="Rossmann-like_a/b/a_fold"/>
</dbReference>
<evidence type="ECO:0000256" key="2">
    <source>
        <dbReference type="ARBA" id="ARBA00010101"/>
    </source>
</evidence>
<keyword evidence="6" id="KW-0443">Lipid metabolism</keyword>
<evidence type="ECO:0000256" key="6">
    <source>
        <dbReference type="ARBA" id="ARBA00023098"/>
    </source>
</evidence>
<evidence type="ECO:0000256" key="7">
    <source>
        <dbReference type="ARBA" id="ARBA00023209"/>
    </source>
</evidence>
<evidence type="ECO:0000256" key="4">
    <source>
        <dbReference type="ARBA" id="ARBA00022679"/>
    </source>
</evidence>
<dbReference type="PANTHER" id="PTHR45780">
    <property type="entry name" value="ETHANOLAMINE-PHOSPHATE CYTIDYLYLTRANSFERASE"/>
    <property type="match status" value="1"/>
</dbReference>
<dbReference type="Gene3D" id="3.40.50.620">
    <property type="entry name" value="HUPs"/>
    <property type="match status" value="1"/>
</dbReference>
<organism evidence="13 14">
    <name type="scientific">Caerostris extrusa</name>
    <name type="common">Bark spider</name>
    <name type="synonym">Caerostris bankana</name>
    <dbReference type="NCBI Taxonomy" id="172846"/>
    <lineage>
        <taxon>Eukaryota</taxon>
        <taxon>Metazoa</taxon>
        <taxon>Ecdysozoa</taxon>
        <taxon>Arthropoda</taxon>
        <taxon>Chelicerata</taxon>
        <taxon>Arachnida</taxon>
        <taxon>Araneae</taxon>
        <taxon>Araneomorphae</taxon>
        <taxon>Entelegynae</taxon>
        <taxon>Araneoidea</taxon>
        <taxon>Araneidae</taxon>
        <taxon>Caerostris</taxon>
    </lineage>
</organism>
<evidence type="ECO:0000256" key="10">
    <source>
        <dbReference type="ARBA" id="ARBA00024221"/>
    </source>
</evidence>
<reference evidence="13 14" key="1">
    <citation type="submission" date="2021-06" db="EMBL/GenBank/DDBJ databases">
        <title>Caerostris extrusa draft genome.</title>
        <authorList>
            <person name="Kono N."/>
            <person name="Arakawa K."/>
        </authorList>
    </citation>
    <scope>NUCLEOTIDE SEQUENCE [LARGE SCALE GENOMIC DNA]</scope>
</reference>
<evidence type="ECO:0000256" key="9">
    <source>
        <dbReference type="ARBA" id="ARBA00024191"/>
    </source>
</evidence>
<dbReference type="PANTHER" id="PTHR45780:SF2">
    <property type="entry name" value="ETHANOLAMINE-PHOSPHATE CYTIDYLYLTRANSFERASE"/>
    <property type="match status" value="1"/>
</dbReference>
<evidence type="ECO:0000313" key="13">
    <source>
        <dbReference type="EMBL" id="GIY03816.1"/>
    </source>
</evidence>
<comment type="caution">
    <text evidence="13">The sequence shown here is derived from an EMBL/GenBank/DDBJ whole genome shotgun (WGS) entry which is preliminary data.</text>
</comment>
<comment type="pathway">
    <text evidence="9">Phospholipid metabolism; phosphatidylethanolamine biosynthesis; phosphatidylethanolamine from ethanolamine: step 2/3.</text>
</comment>
<dbReference type="Pfam" id="PF01467">
    <property type="entry name" value="CTP_transf_like"/>
    <property type="match status" value="1"/>
</dbReference>
<dbReference type="GO" id="GO:0005737">
    <property type="term" value="C:cytoplasm"/>
    <property type="evidence" value="ECO:0007669"/>
    <property type="project" value="TreeGrafter"/>
</dbReference>
<dbReference type="Proteomes" id="UP001054945">
    <property type="component" value="Unassembled WGS sequence"/>
</dbReference>
<keyword evidence="4" id="KW-0808">Transferase</keyword>
<protein>
    <recommendedName>
        <fullName evidence="10">ethanolamine-phosphate cytidylyltransferase</fullName>
        <ecNumber evidence="10">2.7.7.14</ecNumber>
    </recommendedName>
    <alternativeName>
        <fullName evidence="11">CTP:phosphoethanolamine cytidylyltransferase</fullName>
    </alternativeName>
</protein>
<comment type="similarity">
    <text evidence="2">Belongs to the cytidylyltransferase family.</text>
</comment>
<dbReference type="GO" id="GO:0006646">
    <property type="term" value="P:phosphatidylethanolamine biosynthetic process"/>
    <property type="evidence" value="ECO:0007669"/>
    <property type="project" value="InterPro"/>
</dbReference>
<evidence type="ECO:0000256" key="5">
    <source>
        <dbReference type="ARBA" id="ARBA00022695"/>
    </source>
</evidence>